<dbReference type="AlphaFoldDB" id="I0IE75"/>
<keyword evidence="2" id="KW-1185">Reference proteome</keyword>
<proteinExistence type="predicted"/>
<evidence type="ECO:0000313" key="1">
    <source>
        <dbReference type="EMBL" id="BAM03563.1"/>
    </source>
</evidence>
<dbReference type="EMBL" id="AP012338">
    <property type="protein sequence ID" value="BAM03563.1"/>
    <property type="molecule type" value="Genomic_DNA"/>
</dbReference>
<evidence type="ECO:0008006" key="3">
    <source>
        <dbReference type="Google" id="ProtNLM"/>
    </source>
</evidence>
<name>I0IE75_PHYMF</name>
<organism evidence="1 2">
    <name type="scientific">Phycisphaera mikurensis (strain NBRC 102666 / KCTC 22515 / FYK2301M01)</name>
    <dbReference type="NCBI Taxonomy" id="1142394"/>
    <lineage>
        <taxon>Bacteria</taxon>
        <taxon>Pseudomonadati</taxon>
        <taxon>Planctomycetota</taxon>
        <taxon>Phycisphaerae</taxon>
        <taxon>Phycisphaerales</taxon>
        <taxon>Phycisphaeraceae</taxon>
        <taxon>Phycisphaera</taxon>
    </lineage>
</organism>
<evidence type="ECO:0000313" key="2">
    <source>
        <dbReference type="Proteomes" id="UP000007881"/>
    </source>
</evidence>
<dbReference type="Gene3D" id="2.120.10.30">
    <property type="entry name" value="TolB, C-terminal domain"/>
    <property type="match status" value="1"/>
</dbReference>
<dbReference type="InterPro" id="IPR011042">
    <property type="entry name" value="6-blade_b-propeller_TolB-like"/>
</dbReference>
<gene>
    <name evidence="1" type="ordered locus">PSMK_14040</name>
</gene>
<protein>
    <recommendedName>
        <fullName evidence="3">Phytase-like domain-containing protein</fullName>
    </recommendedName>
</protein>
<dbReference type="KEGG" id="phm:PSMK_14040"/>
<dbReference type="SUPFAM" id="SSF82171">
    <property type="entry name" value="DPP6 N-terminal domain-like"/>
    <property type="match status" value="1"/>
</dbReference>
<accession>I0IE75</accession>
<sequence length="384" mass="38826">MRVTEGTGAFRDTFEGSVTAAVIARGSVRHAGLGLPVVSPDGRFIAALEHAGGPASLDADAPLLGRGLGGVSLWVRAVEAEADRPAAPGGGGIDAAAVPVALQDASFPTFGPDGRLWSVSVGPGGDALLRYDPVDGSLRRLATGLKRIAFPSPDPTGRYVAVSGFGGNPEAATLFLVDVPAGRATPGPPPGSGGRGQVLPRWEAPGVVLFVELREGPDGAPSPAALRRWRVGESSAADVASLPVLPSVFDAGSLYAGVADPIGPGGRYLVFFDPAAEPPGLRRVDLATGGVEPVAAGGTAAASWDADRLVVAVQPASENRGLAKEAGLRLLELAPGNRGSVTLLPGDWAPLRVEPRAGGGAAILAVAPGERPDRLKLVQLFVVP</sequence>
<dbReference type="Proteomes" id="UP000007881">
    <property type="component" value="Chromosome"/>
</dbReference>
<dbReference type="HOGENOM" id="CLU_719349_0_0_0"/>
<reference evidence="1 2" key="1">
    <citation type="submission" date="2012-02" db="EMBL/GenBank/DDBJ databases">
        <title>Complete genome sequence of Phycisphaera mikurensis NBRC 102666.</title>
        <authorList>
            <person name="Ankai A."/>
            <person name="Hosoyama A."/>
            <person name="Terui Y."/>
            <person name="Sekine M."/>
            <person name="Fukai R."/>
            <person name="Kato Y."/>
            <person name="Nakamura S."/>
            <person name="Yamada-Narita S."/>
            <person name="Kawakoshi A."/>
            <person name="Fukunaga Y."/>
            <person name="Yamazaki S."/>
            <person name="Fujita N."/>
        </authorList>
    </citation>
    <scope>NUCLEOTIDE SEQUENCE [LARGE SCALE GENOMIC DNA]</scope>
    <source>
        <strain evidence="2">NBRC 102666 / KCTC 22515 / FYK2301M01</strain>
    </source>
</reference>